<evidence type="ECO:0000313" key="9">
    <source>
        <dbReference type="Proteomes" id="UP000026915"/>
    </source>
</evidence>
<sequence length="255" mass="28499">MEMLKHVLLAFIICSIAFDILVPAQLDQSGSVNLSFNENFNTLSLTREGQRPLFVAFSGFISLDSGLPEDSSYTEATTGIDYVSDAAYGVTGVGKSVLPEFQTGMQRQIWHVRSFPEGDRNCYNLTLTKGDQYLIKASFMYGNYDELNEVPQFDLHLGPNLWGTVTLQNASTAKTIDIIHVLQENHLHVCLVNTGNGIPSISALELRLLKNTIYRTQSKSLELFTRYDVGSTTGSTFRQVTLTFNLLKLFHNKEL</sequence>
<keyword evidence="4" id="KW-1133">Transmembrane helix</keyword>
<keyword evidence="3 6" id="KW-0732">Signal</keyword>
<dbReference type="OMA" id="ENIWRTD"/>
<dbReference type="Gramene" id="EOY26996">
    <property type="protein sequence ID" value="EOY26996"/>
    <property type="gene ID" value="TCM_028952"/>
</dbReference>
<dbReference type="PANTHER" id="PTHR45631:SF202">
    <property type="entry name" value="SENESCENCE-INDUCED RECEPTOR-LIKE SERINE_THREONINE-PROTEIN KINASE"/>
    <property type="match status" value="1"/>
</dbReference>
<gene>
    <name evidence="8" type="ORF">TCM_028952</name>
</gene>
<evidence type="ECO:0000313" key="8">
    <source>
        <dbReference type="EMBL" id="EOY26996.1"/>
    </source>
</evidence>
<evidence type="ECO:0000256" key="3">
    <source>
        <dbReference type="ARBA" id="ARBA00022729"/>
    </source>
</evidence>
<dbReference type="InterPro" id="IPR024788">
    <property type="entry name" value="Malectin-like_Carb-bd_dom"/>
</dbReference>
<dbReference type="AlphaFoldDB" id="A0A061GBN7"/>
<keyword evidence="5" id="KW-0472">Membrane</keyword>
<evidence type="ECO:0000256" key="5">
    <source>
        <dbReference type="ARBA" id="ARBA00023136"/>
    </source>
</evidence>
<protein>
    <submittedName>
        <fullName evidence="8">Leucine-rich repeat protein kinase family protein, putative</fullName>
    </submittedName>
</protein>
<dbReference type="EMBL" id="CM001884">
    <property type="protein sequence ID" value="EOY26996.1"/>
    <property type="molecule type" value="Genomic_DNA"/>
</dbReference>
<dbReference type="HOGENOM" id="CLU_000288_41_0_1"/>
<dbReference type="STRING" id="3641.A0A061GBN7"/>
<dbReference type="InParanoid" id="A0A061GBN7"/>
<reference evidence="8 9" key="1">
    <citation type="journal article" date="2013" name="Genome Biol.">
        <title>The genome sequence of the most widely cultivated cacao type and its use to identify candidate genes regulating pod color.</title>
        <authorList>
            <person name="Motamayor J.C."/>
            <person name="Mockaitis K."/>
            <person name="Schmutz J."/>
            <person name="Haiminen N."/>
            <person name="Iii D.L."/>
            <person name="Cornejo O."/>
            <person name="Findley S.D."/>
            <person name="Zheng P."/>
            <person name="Utro F."/>
            <person name="Royaert S."/>
            <person name="Saski C."/>
            <person name="Jenkins J."/>
            <person name="Podicheti R."/>
            <person name="Zhao M."/>
            <person name="Scheffler B.E."/>
            <person name="Stack J.C."/>
            <person name="Feltus F.A."/>
            <person name="Mustiga G.M."/>
            <person name="Amores F."/>
            <person name="Phillips W."/>
            <person name="Marelli J.P."/>
            <person name="May G.D."/>
            <person name="Shapiro H."/>
            <person name="Ma J."/>
            <person name="Bustamante C.D."/>
            <person name="Schnell R.J."/>
            <person name="Main D."/>
            <person name="Gilbert D."/>
            <person name="Parida L."/>
            <person name="Kuhn D.N."/>
        </authorList>
    </citation>
    <scope>NUCLEOTIDE SEQUENCE [LARGE SCALE GENOMIC DNA]</scope>
    <source>
        <strain evidence="9">cv. Matina 1-6</strain>
    </source>
</reference>
<evidence type="ECO:0000256" key="2">
    <source>
        <dbReference type="ARBA" id="ARBA00022692"/>
    </source>
</evidence>
<evidence type="ECO:0000259" key="7">
    <source>
        <dbReference type="Pfam" id="PF12819"/>
    </source>
</evidence>
<keyword evidence="8" id="KW-0418">Kinase</keyword>
<dbReference type="PANTHER" id="PTHR45631">
    <property type="entry name" value="OS07G0107800 PROTEIN-RELATED"/>
    <property type="match status" value="1"/>
</dbReference>
<proteinExistence type="predicted"/>
<dbReference type="eggNOG" id="ENOG502QQCZ">
    <property type="taxonomic scope" value="Eukaryota"/>
</dbReference>
<dbReference type="Proteomes" id="UP000026915">
    <property type="component" value="Chromosome 6"/>
</dbReference>
<evidence type="ECO:0000256" key="4">
    <source>
        <dbReference type="ARBA" id="ARBA00022989"/>
    </source>
</evidence>
<feature type="chain" id="PRO_5001598746" evidence="6">
    <location>
        <begin position="18"/>
        <end position="255"/>
    </location>
</feature>
<dbReference type="Pfam" id="PF12819">
    <property type="entry name" value="Malectin_like"/>
    <property type="match status" value="1"/>
</dbReference>
<accession>A0A061GBN7</accession>
<comment type="subcellular location">
    <subcellularLocation>
        <location evidence="1">Membrane</location>
        <topology evidence="1">Single-pass membrane protein</topology>
    </subcellularLocation>
</comment>
<dbReference type="GO" id="GO:0016301">
    <property type="term" value="F:kinase activity"/>
    <property type="evidence" value="ECO:0007669"/>
    <property type="project" value="UniProtKB-KW"/>
</dbReference>
<feature type="domain" description="Malectin-like" evidence="7">
    <location>
        <begin position="63"/>
        <end position="237"/>
    </location>
</feature>
<keyword evidence="2" id="KW-0812">Transmembrane</keyword>
<name>A0A061GBN7_THECC</name>
<keyword evidence="8" id="KW-0808">Transferase</keyword>
<evidence type="ECO:0000256" key="6">
    <source>
        <dbReference type="SAM" id="SignalP"/>
    </source>
</evidence>
<feature type="signal peptide" evidence="6">
    <location>
        <begin position="1"/>
        <end position="17"/>
    </location>
</feature>
<keyword evidence="9" id="KW-1185">Reference proteome</keyword>
<evidence type="ECO:0000256" key="1">
    <source>
        <dbReference type="ARBA" id="ARBA00004167"/>
    </source>
</evidence>
<dbReference type="GO" id="GO:0016020">
    <property type="term" value="C:membrane"/>
    <property type="evidence" value="ECO:0007669"/>
    <property type="project" value="UniProtKB-SubCell"/>
</dbReference>
<organism evidence="8 9">
    <name type="scientific">Theobroma cacao</name>
    <name type="common">Cacao</name>
    <name type="synonym">Cocoa</name>
    <dbReference type="NCBI Taxonomy" id="3641"/>
    <lineage>
        <taxon>Eukaryota</taxon>
        <taxon>Viridiplantae</taxon>
        <taxon>Streptophyta</taxon>
        <taxon>Embryophyta</taxon>
        <taxon>Tracheophyta</taxon>
        <taxon>Spermatophyta</taxon>
        <taxon>Magnoliopsida</taxon>
        <taxon>eudicotyledons</taxon>
        <taxon>Gunneridae</taxon>
        <taxon>Pentapetalae</taxon>
        <taxon>rosids</taxon>
        <taxon>malvids</taxon>
        <taxon>Malvales</taxon>
        <taxon>Malvaceae</taxon>
        <taxon>Byttnerioideae</taxon>
        <taxon>Theobroma</taxon>
    </lineage>
</organism>